<dbReference type="Pfam" id="PF13393">
    <property type="entry name" value="tRNA-synt_His"/>
    <property type="match status" value="1"/>
</dbReference>
<dbReference type="RefSeq" id="WP_048671069.1">
    <property type="nucleotide sequence ID" value="NZ_CBTJ020000025.1"/>
</dbReference>
<proteinExistence type="inferred from homology"/>
<dbReference type="NCBIfam" id="NF008935">
    <property type="entry name" value="PRK12292.1-1"/>
    <property type="match status" value="1"/>
</dbReference>
<evidence type="ECO:0000256" key="9">
    <source>
        <dbReference type="HAMAP-Rule" id="MF_00125"/>
    </source>
</evidence>
<evidence type="ECO:0000256" key="3">
    <source>
        <dbReference type="ARBA" id="ARBA00005539"/>
    </source>
</evidence>
<dbReference type="PANTHER" id="PTHR43707:SF1">
    <property type="entry name" value="HISTIDINE--TRNA LIGASE, MITOCHONDRIAL-RELATED"/>
    <property type="match status" value="1"/>
</dbReference>
<organism evidence="11 12">
    <name type="scientific">Candidatus Competibacter denitrificans Run_A_D11</name>
    <dbReference type="NCBI Taxonomy" id="1400863"/>
    <lineage>
        <taxon>Bacteria</taxon>
        <taxon>Pseudomonadati</taxon>
        <taxon>Pseudomonadota</taxon>
        <taxon>Gammaproteobacteria</taxon>
        <taxon>Candidatus Competibacteraceae</taxon>
        <taxon>Candidatus Competibacter</taxon>
    </lineage>
</organism>
<feature type="domain" description="Aminoacyl-transfer RNA synthetases class-II family profile" evidence="10">
    <location>
        <begin position="27"/>
        <end position="394"/>
    </location>
</feature>
<dbReference type="Gene3D" id="3.30.930.10">
    <property type="entry name" value="Bira Bifunctional Protein, Domain 2"/>
    <property type="match status" value="1"/>
</dbReference>
<evidence type="ECO:0000313" key="12">
    <source>
        <dbReference type="Proteomes" id="UP000035760"/>
    </source>
</evidence>
<dbReference type="STRING" id="1400863.BN873_20029"/>
<keyword evidence="9" id="KW-0028">Amino-acid biosynthesis</keyword>
<evidence type="ECO:0000256" key="2">
    <source>
        <dbReference type="ARBA" id="ARBA00004667"/>
    </source>
</evidence>
<dbReference type="PROSITE" id="PS50862">
    <property type="entry name" value="AA_TRNA_LIGASE_II"/>
    <property type="match status" value="1"/>
</dbReference>
<evidence type="ECO:0000256" key="4">
    <source>
        <dbReference type="ARBA" id="ARBA00011496"/>
    </source>
</evidence>
<dbReference type="OrthoDB" id="9769617at2"/>
<comment type="caution">
    <text evidence="11">The sequence shown here is derived from an EMBL/GenBank/DDBJ whole genome shotgun (WGS) entry which is preliminary data.</text>
</comment>
<dbReference type="GO" id="GO:0005737">
    <property type="term" value="C:cytoplasm"/>
    <property type="evidence" value="ECO:0007669"/>
    <property type="project" value="UniProtKB-SubCell"/>
</dbReference>
<dbReference type="HAMAP" id="MF_00125">
    <property type="entry name" value="HisZ"/>
    <property type="match status" value="1"/>
</dbReference>
<dbReference type="InterPro" id="IPR041715">
    <property type="entry name" value="HisRS-like_core"/>
</dbReference>
<dbReference type="GO" id="GO:0016757">
    <property type="term" value="F:glycosyltransferase activity"/>
    <property type="evidence" value="ECO:0007669"/>
    <property type="project" value="UniProtKB-KW"/>
</dbReference>
<evidence type="ECO:0000256" key="6">
    <source>
        <dbReference type="ARBA" id="ARBA00020397"/>
    </source>
</evidence>
<protein>
    <recommendedName>
        <fullName evidence="6 9">ATP phosphoribosyltransferase regulatory subunit</fullName>
    </recommendedName>
</protein>
<accession>W6M7L6</accession>
<dbReference type="EMBL" id="CBTJ020000025">
    <property type="protein sequence ID" value="CDI01705.1"/>
    <property type="molecule type" value="Genomic_DNA"/>
</dbReference>
<dbReference type="CDD" id="cd00773">
    <property type="entry name" value="HisRS-like_core"/>
    <property type="match status" value="1"/>
</dbReference>
<evidence type="ECO:0000259" key="10">
    <source>
        <dbReference type="PROSITE" id="PS50862"/>
    </source>
</evidence>
<dbReference type="GO" id="GO:0000105">
    <property type="term" value="P:L-histidine biosynthetic process"/>
    <property type="evidence" value="ECO:0007669"/>
    <property type="project" value="UniProtKB-UniRule"/>
</dbReference>
<evidence type="ECO:0000256" key="7">
    <source>
        <dbReference type="ARBA" id="ARBA00022490"/>
    </source>
</evidence>
<keyword evidence="9" id="KW-0368">Histidine biosynthesis</keyword>
<evidence type="ECO:0000256" key="1">
    <source>
        <dbReference type="ARBA" id="ARBA00004496"/>
    </source>
</evidence>
<dbReference type="SUPFAM" id="SSF55681">
    <property type="entry name" value="Class II aaRS and biotin synthetases"/>
    <property type="match status" value="1"/>
</dbReference>
<evidence type="ECO:0000313" key="11">
    <source>
        <dbReference type="EMBL" id="CDI01705.1"/>
    </source>
</evidence>
<dbReference type="AlphaFoldDB" id="W6M7L6"/>
<dbReference type="InterPro" id="IPR045864">
    <property type="entry name" value="aa-tRNA-synth_II/BPL/LPL"/>
</dbReference>
<gene>
    <name evidence="9 11" type="primary">hisZ</name>
    <name evidence="11" type="ORF">BN873_20029</name>
</gene>
<dbReference type="NCBIfam" id="NF009086">
    <property type="entry name" value="PRK12421.1"/>
    <property type="match status" value="1"/>
</dbReference>
<dbReference type="GO" id="GO:0006427">
    <property type="term" value="P:histidyl-tRNA aminoacylation"/>
    <property type="evidence" value="ECO:0007669"/>
    <property type="project" value="TreeGrafter"/>
</dbReference>
<reference evidence="11" key="1">
    <citation type="submission" date="2013-07" db="EMBL/GenBank/DDBJ databases">
        <authorList>
            <person name="McIlroy S."/>
        </authorList>
    </citation>
    <scope>NUCLEOTIDE SEQUENCE [LARGE SCALE GENOMIC DNA]</scope>
    <source>
        <strain evidence="11">Run_A_D11</strain>
    </source>
</reference>
<keyword evidence="11" id="KW-0808">Transferase</keyword>
<evidence type="ECO:0000256" key="8">
    <source>
        <dbReference type="ARBA" id="ARBA00025246"/>
    </source>
</evidence>
<reference evidence="11" key="2">
    <citation type="submission" date="2014-03" db="EMBL/GenBank/DDBJ databases">
        <title>Candidatus Competibacter-lineage genomes retrieved from metagenomes reveal functional metabolic diversity.</title>
        <authorList>
            <person name="McIlroy S.J."/>
            <person name="Albertsen M."/>
            <person name="Andresen E.K."/>
            <person name="Saunders A.M."/>
            <person name="Kristiansen R."/>
            <person name="Stokholm-Bjerregaard M."/>
            <person name="Nielsen K.L."/>
            <person name="Nielsen P.H."/>
        </authorList>
    </citation>
    <scope>NUCLEOTIDE SEQUENCE</scope>
    <source>
        <strain evidence="11">Run_A_D11</strain>
    </source>
</reference>
<comment type="function">
    <text evidence="8 9">Required for the first step of histidine biosynthesis. May allow the feedback regulation of ATP phosphoribosyltransferase activity by histidine.</text>
</comment>
<evidence type="ECO:0000256" key="5">
    <source>
        <dbReference type="ARBA" id="ARBA00011738"/>
    </source>
</evidence>
<dbReference type="InterPro" id="IPR004517">
    <property type="entry name" value="HisZ"/>
</dbReference>
<comment type="similarity">
    <text evidence="3 9">Belongs to the class-II aminoacyl-tRNA synthetase family. HisZ subfamily.</text>
</comment>
<dbReference type="GO" id="GO:0004821">
    <property type="term" value="F:histidine-tRNA ligase activity"/>
    <property type="evidence" value="ECO:0007669"/>
    <property type="project" value="TreeGrafter"/>
</dbReference>
<keyword evidence="7 9" id="KW-0963">Cytoplasm</keyword>
<keyword evidence="11" id="KW-0328">Glycosyltransferase</keyword>
<sequence>MSVEDRWLLPEGIEEILPPAASRLEGLRRRLIDLYTSWGYELVMPPLIEFLESLLTGTGNDLELQTFKLTDQLSGRMMGVRADMTPQVTRIDAHLLKRDGPARLCYMGTVLRTRADGFGGSRSPYQAGVELYGHRGYESDLEVLTLMLETLAVANIADVHLDLGHVAIFRELVRQAGLDHDQEKILFEALQRKALPEIRRQLMAWRLAPSAERLLSHLAELNGDMAVLTEAEALLAGTGAAIDAALVTLRRLVTALQRYRPELPIHIDLAELRGYHYHTGVLFSAYVPGRGHAVAQGGRYDEIGQVFGRARPATGFSTDLATLLRLSEPPGRIHRGIYAPDTDDPALERQVVSLRMQGERVVRALSGGAETPPGLGCDRILVRRGEEWVVAPVPEEPVGQGRIH</sequence>
<dbReference type="NCBIfam" id="TIGR00443">
    <property type="entry name" value="hisZ_biosyn_reg"/>
    <property type="match status" value="1"/>
</dbReference>
<comment type="subunit">
    <text evidence="4 9">Heteromultimer composed of HisG and HisZ subunits.</text>
</comment>
<keyword evidence="12" id="KW-1185">Reference proteome</keyword>
<dbReference type="InterPro" id="IPR004516">
    <property type="entry name" value="HisRS/HisZ"/>
</dbReference>
<comment type="miscellaneous">
    <text evidence="9">This function is generally fulfilled by the C-terminal part of HisG, which is missing in some bacteria such as this one.</text>
</comment>
<dbReference type="PANTHER" id="PTHR43707">
    <property type="entry name" value="HISTIDYL-TRNA SYNTHETASE"/>
    <property type="match status" value="1"/>
</dbReference>
<dbReference type="UniPathway" id="UPA00031">
    <property type="reaction ID" value="UER00006"/>
</dbReference>
<dbReference type="Proteomes" id="UP000035760">
    <property type="component" value="Unassembled WGS sequence"/>
</dbReference>
<comment type="subcellular location">
    <subcellularLocation>
        <location evidence="1 9">Cytoplasm</location>
    </subcellularLocation>
</comment>
<dbReference type="InterPro" id="IPR006195">
    <property type="entry name" value="aa-tRNA-synth_II"/>
</dbReference>
<comment type="pathway">
    <text evidence="2 9">Amino-acid biosynthesis; L-histidine biosynthesis; L-histidine from 5-phospho-alpha-D-ribose 1-diphosphate: step 1/9.</text>
</comment>
<name>W6M7L6_9GAMM</name>
<comment type="subunit">
    <text evidence="5">Homodimer.</text>
</comment>